<organism evidence="11 12">
    <name type="scientific">Bacillus salacetis</name>
    <dbReference type="NCBI Taxonomy" id="2315464"/>
    <lineage>
        <taxon>Bacteria</taxon>
        <taxon>Bacillati</taxon>
        <taxon>Bacillota</taxon>
        <taxon>Bacilli</taxon>
        <taxon>Bacillales</taxon>
        <taxon>Bacillaceae</taxon>
        <taxon>Bacillus</taxon>
    </lineage>
</organism>
<reference evidence="11 12" key="1">
    <citation type="submission" date="2018-09" db="EMBL/GenBank/DDBJ databases">
        <title>Bacillus saliacetes sp. nov., isolated from Thai shrimp paste (Ka-pi).</title>
        <authorList>
            <person name="Daroonpunt R."/>
            <person name="Tanasupawat S."/>
            <person name="Yiamsombut S."/>
        </authorList>
    </citation>
    <scope>NUCLEOTIDE SEQUENCE [LARGE SCALE GENOMIC DNA]</scope>
    <source>
        <strain evidence="11 12">SKP7-4</strain>
    </source>
</reference>
<dbReference type="AlphaFoldDB" id="A0A3A1QTG2"/>
<dbReference type="SMART" id="SM00342">
    <property type="entry name" value="HTH_ARAC"/>
    <property type="match status" value="1"/>
</dbReference>
<keyword evidence="4" id="KW-0902">Two-component regulatory system</keyword>
<dbReference type="InterPro" id="IPR009057">
    <property type="entry name" value="Homeodomain-like_sf"/>
</dbReference>
<dbReference type="Pfam" id="PF12833">
    <property type="entry name" value="HTH_18"/>
    <property type="match status" value="1"/>
</dbReference>
<keyword evidence="3 8" id="KW-0597">Phosphoprotein</keyword>
<dbReference type="InterPro" id="IPR011006">
    <property type="entry name" value="CheY-like_superfamily"/>
</dbReference>
<dbReference type="GO" id="GO:0005737">
    <property type="term" value="C:cytoplasm"/>
    <property type="evidence" value="ECO:0007669"/>
    <property type="project" value="UniProtKB-SubCell"/>
</dbReference>
<evidence type="ECO:0000256" key="1">
    <source>
        <dbReference type="ARBA" id="ARBA00004496"/>
    </source>
</evidence>
<comment type="caution">
    <text evidence="11">The sequence shown here is derived from an EMBL/GenBank/DDBJ whole genome shotgun (WGS) entry which is preliminary data.</text>
</comment>
<dbReference type="RefSeq" id="WP_119548770.1">
    <property type="nucleotide sequence ID" value="NZ_QXIR01000031.1"/>
</dbReference>
<dbReference type="PANTHER" id="PTHR42713">
    <property type="entry name" value="HISTIDINE KINASE-RELATED"/>
    <property type="match status" value="1"/>
</dbReference>
<keyword evidence="5" id="KW-0805">Transcription regulation</keyword>
<evidence type="ECO:0000256" key="3">
    <source>
        <dbReference type="ARBA" id="ARBA00022553"/>
    </source>
</evidence>
<dbReference type="SMART" id="SM00448">
    <property type="entry name" value="REC"/>
    <property type="match status" value="1"/>
</dbReference>
<comment type="subcellular location">
    <subcellularLocation>
        <location evidence="1">Cytoplasm</location>
    </subcellularLocation>
</comment>
<dbReference type="InterPro" id="IPR020449">
    <property type="entry name" value="Tscrpt_reg_AraC-type_HTH"/>
</dbReference>
<accession>A0A3A1QTG2</accession>
<dbReference type="CDD" id="cd17536">
    <property type="entry name" value="REC_YesN-like"/>
    <property type="match status" value="1"/>
</dbReference>
<dbReference type="SUPFAM" id="SSF46689">
    <property type="entry name" value="Homeodomain-like"/>
    <property type="match status" value="2"/>
</dbReference>
<dbReference type="GO" id="GO:0000160">
    <property type="term" value="P:phosphorelay signal transduction system"/>
    <property type="evidence" value="ECO:0007669"/>
    <property type="project" value="UniProtKB-KW"/>
</dbReference>
<dbReference type="SUPFAM" id="SSF52172">
    <property type="entry name" value="CheY-like"/>
    <property type="match status" value="1"/>
</dbReference>
<dbReference type="InterPro" id="IPR051552">
    <property type="entry name" value="HptR"/>
</dbReference>
<dbReference type="PROSITE" id="PS50110">
    <property type="entry name" value="RESPONSE_REGULATORY"/>
    <property type="match status" value="1"/>
</dbReference>
<dbReference type="PANTHER" id="PTHR42713:SF3">
    <property type="entry name" value="TRANSCRIPTIONAL REGULATORY PROTEIN HPTR"/>
    <property type="match status" value="1"/>
</dbReference>
<dbReference type="Gene3D" id="3.40.50.2300">
    <property type="match status" value="1"/>
</dbReference>
<keyword evidence="6" id="KW-0238">DNA-binding</keyword>
<keyword evidence="2" id="KW-0963">Cytoplasm</keyword>
<dbReference type="GO" id="GO:0003700">
    <property type="term" value="F:DNA-binding transcription factor activity"/>
    <property type="evidence" value="ECO:0007669"/>
    <property type="project" value="InterPro"/>
</dbReference>
<dbReference type="Gene3D" id="1.10.10.60">
    <property type="entry name" value="Homeodomain-like"/>
    <property type="match status" value="2"/>
</dbReference>
<evidence type="ECO:0000256" key="8">
    <source>
        <dbReference type="PROSITE-ProRule" id="PRU00169"/>
    </source>
</evidence>
<keyword evidence="7" id="KW-0804">Transcription</keyword>
<protein>
    <submittedName>
        <fullName evidence="11">Response regulator</fullName>
    </submittedName>
</protein>
<evidence type="ECO:0000313" key="12">
    <source>
        <dbReference type="Proteomes" id="UP000265801"/>
    </source>
</evidence>
<gene>
    <name evidence="11" type="ORF">D3H55_18440</name>
</gene>
<proteinExistence type="predicted"/>
<keyword evidence="12" id="KW-1185">Reference proteome</keyword>
<evidence type="ECO:0000256" key="6">
    <source>
        <dbReference type="ARBA" id="ARBA00023125"/>
    </source>
</evidence>
<feature type="modified residue" description="4-aspartylphosphate" evidence="8">
    <location>
        <position position="56"/>
    </location>
</feature>
<evidence type="ECO:0000256" key="4">
    <source>
        <dbReference type="ARBA" id="ARBA00023012"/>
    </source>
</evidence>
<dbReference type="EMBL" id="QXIR01000031">
    <property type="protein sequence ID" value="RIW29577.1"/>
    <property type="molecule type" value="Genomic_DNA"/>
</dbReference>
<dbReference type="InterPro" id="IPR018060">
    <property type="entry name" value="HTH_AraC"/>
</dbReference>
<dbReference type="InterPro" id="IPR001789">
    <property type="entry name" value="Sig_transdc_resp-reg_receiver"/>
</dbReference>
<dbReference type="PROSITE" id="PS00041">
    <property type="entry name" value="HTH_ARAC_FAMILY_1"/>
    <property type="match status" value="1"/>
</dbReference>
<evidence type="ECO:0000256" key="7">
    <source>
        <dbReference type="ARBA" id="ARBA00023163"/>
    </source>
</evidence>
<dbReference type="Pfam" id="PF00072">
    <property type="entry name" value="Response_reg"/>
    <property type="match status" value="1"/>
</dbReference>
<dbReference type="OrthoDB" id="159632at2"/>
<dbReference type="InterPro" id="IPR018062">
    <property type="entry name" value="HTH_AraC-typ_CS"/>
</dbReference>
<evidence type="ECO:0000256" key="5">
    <source>
        <dbReference type="ARBA" id="ARBA00023015"/>
    </source>
</evidence>
<name>A0A3A1QTG2_9BACI</name>
<evidence type="ECO:0000313" key="11">
    <source>
        <dbReference type="EMBL" id="RIW29577.1"/>
    </source>
</evidence>
<feature type="domain" description="Response regulatory" evidence="10">
    <location>
        <begin position="4"/>
        <end position="121"/>
    </location>
</feature>
<evidence type="ECO:0000256" key="2">
    <source>
        <dbReference type="ARBA" id="ARBA00022490"/>
    </source>
</evidence>
<dbReference type="GO" id="GO:0043565">
    <property type="term" value="F:sequence-specific DNA binding"/>
    <property type="evidence" value="ECO:0007669"/>
    <property type="project" value="InterPro"/>
</dbReference>
<evidence type="ECO:0000259" key="10">
    <source>
        <dbReference type="PROSITE" id="PS50110"/>
    </source>
</evidence>
<feature type="domain" description="HTH araC/xylS-type" evidence="9">
    <location>
        <begin position="424"/>
        <end position="522"/>
    </location>
</feature>
<dbReference type="Proteomes" id="UP000265801">
    <property type="component" value="Unassembled WGS sequence"/>
</dbReference>
<dbReference type="PRINTS" id="PR00032">
    <property type="entry name" value="HTHARAC"/>
</dbReference>
<dbReference type="PROSITE" id="PS01124">
    <property type="entry name" value="HTH_ARAC_FAMILY_2"/>
    <property type="match status" value="1"/>
</dbReference>
<evidence type="ECO:0000259" key="9">
    <source>
        <dbReference type="PROSITE" id="PS01124"/>
    </source>
</evidence>
<sequence>MIMKAIIIDDERHVREGLKLLGDWEVHGIDTILEAEDGEEAIELIKEHRPEIIFTDMRMPRRDGISLLKWLHSCELRSKTIVVSGHDDYEYMRNALYYKSFDYILKPIEPEVLNDVLRKAVEEWNEQALSRKNQVKESQVLNEVKPLYWDRVFSRLCQSGELPAAAENRIKSEYGQCLQDIGKKIALIPIRPLAMKAFQCEEELAFFTLSNIANELLSKNNEGVCFRNITNEEELVVLIWNEQNAPLLLSDICMAIYQYCKIQPIVALGSSSVSMKEAYSSSHHILRKHDLLSSKKVVTSKEVTSRSLLHLLDYSNELKWGLQSGSVEEVQSQVRRLLELLEEKYVFSLEQIDSWDTQFLLLKNNWIKEYEINENTPIIKKMDYWKEDGSFSLEKFKKEKAEDFRELVMLLSCAKYLKEKNSIQKIEEYLRNHYQEDITLQQISERFYLSREYISRKFKQDYDATITDYLTGIRMEKAKKLLENSYLKIYEIAYEVGYQNEKYFSKVFKKHEGITPNDYRQSISAKS</sequence>